<dbReference type="InterPro" id="IPR052018">
    <property type="entry name" value="PHP_domain"/>
</dbReference>
<dbReference type="Gene3D" id="1.10.150.650">
    <property type="match status" value="1"/>
</dbReference>
<dbReference type="PANTHER" id="PTHR42924:SF3">
    <property type="entry name" value="POLYMERASE_HISTIDINOL PHOSPHATASE N-TERMINAL DOMAIN-CONTAINING PROTEIN"/>
    <property type="match status" value="1"/>
</dbReference>
<organism evidence="2">
    <name type="scientific">hydrothermal vent metagenome</name>
    <dbReference type="NCBI Taxonomy" id="652676"/>
    <lineage>
        <taxon>unclassified sequences</taxon>
        <taxon>metagenomes</taxon>
        <taxon>ecological metagenomes</taxon>
    </lineage>
</organism>
<dbReference type="SUPFAM" id="SSF89550">
    <property type="entry name" value="PHP domain-like"/>
    <property type="match status" value="1"/>
</dbReference>
<reference evidence="2" key="1">
    <citation type="submission" date="2018-06" db="EMBL/GenBank/DDBJ databases">
        <authorList>
            <person name="Zhirakovskaya E."/>
        </authorList>
    </citation>
    <scope>NUCLEOTIDE SEQUENCE</scope>
</reference>
<dbReference type="InterPro" id="IPR016195">
    <property type="entry name" value="Pol/histidinol_Pase-like"/>
</dbReference>
<dbReference type="PANTHER" id="PTHR42924">
    <property type="entry name" value="EXONUCLEASE"/>
    <property type="match status" value="1"/>
</dbReference>
<proteinExistence type="predicted"/>
<dbReference type="CDD" id="cd07438">
    <property type="entry name" value="PHP_HisPPase_AMP"/>
    <property type="match status" value="1"/>
</dbReference>
<dbReference type="GO" id="GO:0035312">
    <property type="term" value="F:5'-3' DNA exonuclease activity"/>
    <property type="evidence" value="ECO:0007669"/>
    <property type="project" value="TreeGrafter"/>
</dbReference>
<accession>A0A3B1CP04</accession>
<gene>
    <name evidence="2" type="ORF">MNBD_NITROSPINAE02-2</name>
</gene>
<evidence type="ECO:0000259" key="1">
    <source>
        <dbReference type="SMART" id="SM00481"/>
    </source>
</evidence>
<dbReference type="GO" id="GO:0004534">
    <property type="term" value="F:5'-3' RNA exonuclease activity"/>
    <property type="evidence" value="ECO:0007669"/>
    <property type="project" value="TreeGrafter"/>
</dbReference>
<dbReference type="InterPro" id="IPR004013">
    <property type="entry name" value="PHP_dom"/>
</dbReference>
<dbReference type="EMBL" id="UOGE01000109">
    <property type="protein sequence ID" value="VAX25688.1"/>
    <property type="molecule type" value="Genomic_DNA"/>
</dbReference>
<dbReference type="AlphaFoldDB" id="A0A3B1CP04"/>
<dbReference type="Gene3D" id="3.20.20.140">
    <property type="entry name" value="Metal-dependent hydrolases"/>
    <property type="match status" value="1"/>
</dbReference>
<dbReference type="SMART" id="SM00481">
    <property type="entry name" value="POLIIIAc"/>
    <property type="match status" value="1"/>
</dbReference>
<evidence type="ECO:0000313" key="2">
    <source>
        <dbReference type="EMBL" id="VAX25688.1"/>
    </source>
</evidence>
<name>A0A3B1CP04_9ZZZZ</name>
<dbReference type="InterPro" id="IPR003141">
    <property type="entry name" value="Pol/His_phosphatase_N"/>
</dbReference>
<sequence length="281" mass="30950">MVMTRFADLHLHTTRSDGYFSPSELVSKGARLGFSTLAITDHDTVGGIEEASREATRHEIELIPGIEISTNYGGKSVHILGYMINIQNAVLLKTLSGIIDKRIERLENMVHRLADLGYPLDISDVFSFIGNRVPGRALLARYLVKAGYYKSVGEVFENILGDSGEVYEPVSVLNPENAIEIINGAGGISSIAHPGNTRVDEIFPRLVEAGLDGVEAYNPIHTKPVVSHYLKIAQKYDLLVTGGSDYHGPQCPARNIGQIKLDYTHVERIKERAACFEVFGW</sequence>
<dbReference type="Pfam" id="PF02811">
    <property type="entry name" value="PHP"/>
    <property type="match status" value="1"/>
</dbReference>
<protein>
    <submittedName>
        <fullName evidence="2">FIG00031715: Predicted metal-dependent phosphoesterases (PHP family)</fullName>
    </submittedName>
</protein>
<feature type="domain" description="Polymerase/histidinol phosphatase N-terminal" evidence="1">
    <location>
        <begin position="7"/>
        <end position="72"/>
    </location>
</feature>